<dbReference type="NCBIfam" id="TIGR02937">
    <property type="entry name" value="sigma70-ECF"/>
    <property type="match status" value="1"/>
</dbReference>
<dbReference type="GO" id="GO:0006352">
    <property type="term" value="P:DNA-templated transcription initiation"/>
    <property type="evidence" value="ECO:0007669"/>
    <property type="project" value="InterPro"/>
</dbReference>
<dbReference type="Pfam" id="PF04542">
    <property type="entry name" value="Sigma70_r2"/>
    <property type="match status" value="1"/>
</dbReference>
<dbReference type="InterPro" id="IPR014284">
    <property type="entry name" value="RNA_pol_sigma-70_dom"/>
</dbReference>
<dbReference type="Proteomes" id="UP000287394">
    <property type="component" value="Chromosome"/>
</dbReference>
<dbReference type="RefSeq" id="WP_165864102.1">
    <property type="nucleotide sequence ID" value="NZ_AP025739.1"/>
</dbReference>
<dbReference type="EMBL" id="AP025739">
    <property type="protein sequence ID" value="BDI28810.1"/>
    <property type="molecule type" value="Genomic_DNA"/>
</dbReference>
<reference evidence="6 7" key="1">
    <citation type="journal article" date="2019" name="Int. J. Syst. Evol. Microbiol.">
        <title>Capsulimonas corticalis gen. nov., sp. nov., an aerobic capsulated bacterium, of a novel bacterial order, Capsulimonadales ord. nov., of the class Armatimonadia of the phylum Armatimonadetes.</title>
        <authorList>
            <person name="Li J."/>
            <person name="Kudo C."/>
            <person name="Tonouchi A."/>
        </authorList>
    </citation>
    <scope>NUCLEOTIDE SEQUENCE [LARGE SCALE GENOMIC DNA]</scope>
    <source>
        <strain evidence="6 7">AX-7</strain>
    </source>
</reference>
<name>A0A402CU05_9BACT</name>
<evidence type="ECO:0000256" key="2">
    <source>
        <dbReference type="ARBA" id="ARBA00023015"/>
    </source>
</evidence>
<evidence type="ECO:0000256" key="1">
    <source>
        <dbReference type="ARBA" id="ARBA00010641"/>
    </source>
</evidence>
<dbReference type="GO" id="GO:0003677">
    <property type="term" value="F:DNA binding"/>
    <property type="evidence" value="ECO:0007669"/>
    <property type="project" value="UniProtKB-KW"/>
</dbReference>
<dbReference type="CDD" id="cd06171">
    <property type="entry name" value="Sigma70_r4"/>
    <property type="match status" value="1"/>
</dbReference>
<proteinExistence type="inferred from homology"/>
<dbReference type="InterPro" id="IPR013249">
    <property type="entry name" value="RNA_pol_sigma70_r4_t2"/>
</dbReference>
<gene>
    <name evidence="6" type="ORF">CCAX7_008610</name>
</gene>
<sequence>MQDHQLIRKYVESGSNDAFRTITARYINLVYATCLRQVGDRQTAEDATQAVFILLAQKAPRLKPDTPLAGWLFHASRLVARNARKRERRYAAMLRDARPQLETETTSDVALMLDDAVSRLSEKDRQAILLRFYQELSFAEIGARIGVSEDAAGKRVSRAVERLRVSLGKAGAGVLSISLLAILESDAAHSAPPELANTIAAAITGMGDYAGTSAGVLKLAQGAAQQMMRTKLIVTASSIGAIALCAGVAGTAYGRYASAPPHPSTQKTAAPLSATPQNPKVTLADGTIVELLGVTADQLLATVNGHAYSQNGWWTASGDAMADPPGTPSFRVGQTAGSYVPRELCFRVTTPASGTITTEGKLIGFTTSDYGGNLNADVAPAESAVVEANKPSYALITADLPDNRHEFGYRLGVSTGEWRVLADTPLTLRPARDDMFISHGGYVAGPSVNATGAPIVYYLDRNRKIVSQNLLPPGQTVGDEERRAEGLDAQGQIVAREADGIWSPESFLRIATIRLEHRPRMWAQFDHIAGCAKSEIPMPQAQPQFQQTMGDATVSVLAVVQSRADGHRCWLPDGTPITGKVQGLAFAGPDAWSISNNPGAHKIDVQYYTQHGRLSIIYDISRPQQGPPWRTFSAEVPGAGSPGQPATGRLPSSIPVTVHPGQSACALDIQVMATDPRLPPHRFHFDKIALRPRE</sequence>
<keyword evidence="2" id="KW-0805">Transcription regulation</keyword>
<protein>
    <submittedName>
        <fullName evidence="6">Uncharacterized protein</fullName>
    </submittedName>
</protein>
<dbReference type="Pfam" id="PF08281">
    <property type="entry name" value="Sigma70_r4_2"/>
    <property type="match status" value="1"/>
</dbReference>
<keyword evidence="3" id="KW-0731">Sigma factor</keyword>
<dbReference type="AlphaFoldDB" id="A0A402CU05"/>
<dbReference type="Gene3D" id="1.10.10.10">
    <property type="entry name" value="Winged helix-like DNA-binding domain superfamily/Winged helix DNA-binding domain"/>
    <property type="match status" value="1"/>
</dbReference>
<dbReference type="InterPro" id="IPR039425">
    <property type="entry name" value="RNA_pol_sigma-70-like"/>
</dbReference>
<dbReference type="SUPFAM" id="SSF88659">
    <property type="entry name" value="Sigma3 and sigma4 domains of RNA polymerase sigma factors"/>
    <property type="match status" value="1"/>
</dbReference>
<evidence type="ECO:0000256" key="5">
    <source>
        <dbReference type="ARBA" id="ARBA00023163"/>
    </source>
</evidence>
<evidence type="ECO:0000256" key="4">
    <source>
        <dbReference type="ARBA" id="ARBA00023125"/>
    </source>
</evidence>
<dbReference type="KEGG" id="ccot:CCAX7_008610"/>
<organism evidence="6 7">
    <name type="scientific">Capsulimonas corticalis</name>
    <dbReference type="NCBI Taxonomy" id="2219043"/>
    <lineage>
        <taxon>Bacteria</taxon>
        <taxon>Bacillati</taxon>
        <taxon>Armatimonadota</taxon>
        <taxon>Armatimonadia</taxon>
        <taxon>Capsulimonadales</taxon>
        <taxon>Capsulimonadaceae</taxon>
        <taxon>Capsulimonas</taxon>
    </lineage>
</organism>
<dbReference type="InterPro" id="IPR007627">
    <property type="entry name" value="RNA_pol_sigma70_r2"/>
</dbReference>
<evidence type="ECO:0000256" key="3">
    <source>
        <dbReference type="ARBA" id="ARBA00023082"/>
    </source>
</evidence>
<dbReference type="InterPro" id="IPR013324">
    <property type="entry name" value="RNA_pol_sigma_r3/r4-like"/>
</dbReference>
<dbReference type="InterPro" id="IPR013325">
    <property type="entry name" value="RNA_pol_sigma_r2"/>
</dbReference>
<evidence type="ECO:0000313" key="7">
    <source>
        <dbReference type="Proteomes" id="UP000287394"/>
    </source>
</evidence>
<dbReference type="InterPro" id="IPR036388">
    <property type="entry name" value="WH-like_DNA-bd_sf"/>
</dbReference>
<dbReference type="Gene3D" id="1.10.1740.10">
    <property type="match status" value="1"/>
</dbReference>
<evidence type="ECO:0000313" key="6">
    <source>
        <dbReference type="EMBL" id="BDI28810.1"/>
    </source>
</evidence>
<keyword evidence="5" id="KW-0804">Transcription</keyword>
<comment type="similarity">
    <text evidence="1">Belongs to the sigma-70 factor family. ECF subfamily.</text>
</comment>
<accession>A0A402CU05</accession>
<dbReference type="SUPFAM" id="SSF88946">
    <property type="entry name" value="Sigma2 domain of RNA polymerase sigma factors"/>
    <property type="match status" value="1"/>
</dbReference>
<keyword evidence="4" id="KW-0238">DNA-binding</keyword>
<dbReference type="GO" id="GO:0016987">
    <property type="term" value="F:sigma factor activity"/>
    <property type="evidence" value="ECO:0007669"/>
    <property type="project" value="UniProtKB-KW"/>
</dbReference>
<dbReference type="PANTHER" id="PTHR43133">
    <property type="entry name" value="RNA POLYMERASE ECF-TYPE SIGMA FACTO"/>
    <property type="match status" value="1"/>
</dbReference>
<dbReference type="PANTHER" id="PTHR43133:SF8">
    <property type="entry name" value="RNA POLYMERASE SIGMA FACTOR HI_1459-RELATED"/>
    <property type="match status" value="1"/>
</dbReference>
<keyword evidence="7" id="KW-1185">Reference proteome</keyword>